<dbReference type="AlphaFoldDB" id="N0BN70"/>
<protein>
    <submittedName>
        <fullName evidence="2">Uncharacterized protein</fullName>
    </submittedName>
</protein>
<feature type="region of interest" description="Disordered" evidence="1">
    <location>
        <begin position="19"/>
        <end position="46"/>
    </location>
</feature>
<dbReference type="eggNOG" id="arCOG04025">
    <property type="taxonomic scope" value="Archaea"/>
</dbReference>
<dbReference type="RefSeq" id="WP_015591348.1">
    <property type="nucleotide sequence ID" value="NC_021169.1"/>
</dbReference>
<dbReference type="KEGG" id="ast:Asulf_01779"/>
<gene>
    <name evidence="2" type="ORF">Asulf_01779</name>
</gene>
<evidence type="ECO:0000313" key="3">
    <source>
        <dbReference type="Proteomes" id="UP000013307"/>
    </source>
</evidence>
<organism evidence="2 3">
    <name type="scientific">Archaeoglobus sulfaticallidus PM70-1</name>
    <dbReference type="NCBI Taxonomy" id="387631"/>
    <lineage>
        <taxon>Archaea</taxon>
        <taxon>Methanobacteriati</taxon>
        <taxon>Methanobacteriota</taxon>
        <taxon>Archaeoglobi</taxon>
        <taxon>Archaeoglobales</taxon>
        <taxon>Archaeoglobaceae</taxon>
        <taxon>Archaeoglobus</taxon>
    </lineage>
</organism>
<accession>N0BN70</accession>
<dbReference type="HOGENOM" id="CLU_464335_0_0_2"/>
<keyword evidence="3" id="KW-1185">Reference proteome</keyword>
<sequence length="587" mass="68720">MEIEKEYKAVHEKVLERKRREIEEAKSSGEIKSKAKKQKNPNKNQKQDVLSWGYEEKLLLPSQILVKHSHNLKLIELDRSITSKREIKAELKIPKIELLNSPKIKLLDLKMDLAFNDRKEELDILVPDSITLDEASLILKSFDTTVKMAKDYEEVPTIEKELVQTSEEHLDFSAISAENEPSGGSEEIKEETPDIVDLVFGVSNSRLSSKGPKIVLYRELEKDSTIGSFETLCIMIYREKTGGYLRFKPIKELDEFNVMEIGKWMEVHGSLFTIDLDCNKKKVREWFTQNNLREPIRRAIIGDVGFIIFKTRDAELYEHCKKVLEKLEKEIEHPLNIMYVEPRRLSFEEKKELSSLVWGCLNLNSIPSVFVEEKGVERPYGATFDDIFNKYARREFEERLEKLEGSAYSMATKPHEGESPEHKQMKWFVVKCLTKELIKKGIIKPENPRKPKKYEIDKIIKTEEDTREFLGGVIADVMDTSSNEVYEVETLFAQDTEGKTVEEKIIYTIEKYKELTNVRKINIIMDNFTFLRHFKTLIDIKENEPEEIREKVEFYTLDLEKEKLVPLKEIKRKLRNIHITIKAGWLY</sequence>
<name>N0BN70_9EURY</name>
<reference evidence="2 3" key="1">
    <citation type="journal article" date="2013" name="Genome Announc.">
        <title>Complete Genome Sequence of the Thermophilic and Facultatively Chemolithoautotrophic Sulfate Reducer Archaeoglobus sulfaticallidus Strain PM70-1T.</title>
        <authorList>
            <person name="Stokke R."/>
            <person name="Hocking W.P."/>
            <person name="Steinsbu B.O."/>
            <person name="Steen I.H."/>
        </authorList>
    </citation>
    <scope>NUCLEOTIDE SEQUENCE [LARGE SCALE GENOMIC DNA]</scope>
    <source>
        <strain evidence="2">PM70-1</strain>
    </source>
</reference>
<feature type="compositionally biased region" description="Basic and acidic residues" evidence="1">
    <location>
        <begin position="19"/>
        <end position="33"/>
    </location>
</feature>
<dbReference type="EMBL" id="CP005290">
    <property type="protein sequence ID" value="AGK61750.1"/>
    <property type="molecule type" value="Genomic_DNA"/>
</dbReference>
<evidence type="ECO:0000313" key="2">
    <source>
        <dbReference type="EMBL" id="AGK61750.1"/>
    </source>
</evidence>
<proteinExistence type="predicted"/>
<evidence type="ECO:0000256" key="1">
    <source>
        <dbReference type="SAM" id="MobiDB-lite"/>
    </source>
</evidence>
<dbReference type="GeneID" id="15393414"/>
<dbReference type="Proteomes" id="UP000013307">
    <property type="component" value="Chromosome"/>
</dbReference>